<keyword evidence="4" id="KW-1185">Reference proteome</keyword>
<dbReference type="Proteomes" id="UP001142462">
    <property type="component" value="Unassembled WGS sequence"/>
</dbReference>
<gene>
    <name evidence="3" type="ORF">GCM10017576_13340</name>
</gene>
<accession>A0A9W6H2U4</accession>
<dbReference type="GO" id="GO:0042558">
    <property type="term" value="P:pteridine-containing compound metabolic process"/>
    <property type="evidence" value="ECO:0007669"/>
    <property type="project" value="InterPro"/>
</dbReference>
<proteinExistence type="predicted"/>
<feature type="domain" description="Pterin-binding" evidence="2">
    <location>
        <begin position="85"/>
        <end position="152"/>
    </location>
</feature>
<evidence type="ECO:0000313" key="4">
    <source>
        <dbReference type="Proteomes" id="UP001142462"/>
    </source>
</evidence>
<dbReference type="EMBL" id="BSEJ01000005">
    <property type="protein sequence ID" value="GLJ61205.1"/>
    <property type="molecule type" value="Genomic_DNA"/>
</dbReference>
<dbReference type="InterPro" id="IPR000489">
    <property type="entry name" value="Pterin-binding_dom"/>
</dbReference>
<evidence type="ECO:0000259" key="2">
    <source>
        <dbReference type="PROSITE" id="PS50972"/>
    </source>
</evidence>
<protein>
    <recommendedName>
        <fullName evidence="2">Pterin-binding domain-containing protein</fullName>
    </recommendedName>
</protein>
<comment type="caution">
    <text evidence="3">The sequence shown here is derived from an EMBL/GenBank/DDBJ whole genome shotgun (WGS) entry which is preliminary data.</text>
</comment>
<reference evidence="3" key="2">
    <citation type="submission" date="2023-01" db="EMBL/GenBank/DDBJ databases">
        <authorList>
            <person name="Sun Q."/>
            <person name="Evtushenko L."/>
        </authorList>
    </citation>
    <scope>NUCLEOTIDE SEQUENCE</scope>
    <source>
        <strain evidence="3">VKM Ac-1020</strain>
    </source>
</reference>
<organism evidence="3 4">
    <name type="scientific">Microbacterium barkeri</name>
    <dbReference type="NCBI Taxonomy" id="33917"/>
    <lineage>
        <taxon>Bacteria</taxon>
        <taxon>Bacillati</taxon>
        <taxon>Actinomycetota</taxon>
        <taxon>Actinomycetes</taxon>
        <taxon>Micrococcales</taxon>
        <taxon>Microbacteriaceae</taxon>
        <taxon>Microbacterium</taxon>
    </lineage>
</organism>
<feature type="region of interest" description="Disordered" evidence="1">
    <location>
        <begin position="129"/>
        <end position="152"/>
    </location>
</feature>
<dbReference type="PROSITE" id="PS50972">
    <property type="entry name" value="PTERIN_BINDING"/>
    <property type="match status" value="1"/>
</dbReference>
<dbReference type="AlphaFoldDB" id="A0A9W6H2U4"/>
<reference evidence="3" key="1">
    <citation type="journal article" date="2014" name="Int. J. Syst. Evol. Microbiol.">
        <title>Complete genome sequence of Corynebacterium casei LMG S-19264T (=DSM 44701T), isolated from a smear-ripened cheese.</title>
        <authorList>
            <consortium name="US DOE Joint Genome Institute (JGI-PGF)"/>
            <person name="Walter F."/>
            <person name="Albersmeier A."/>
            <person name="Kalinowski J."/>
            <person name="Ruckert C."/>
        </authorList>
    </citation>
    <scope>NUCLEOTIDE SEQUENCE</scope>
    <source>
        <strain evidence="3">VKM Ac-1020</strain>
    </source>
</reference>
<sequence length="152" mass="16781">MDAMVTLLLDHAQLEISLSATERALAFRRTSIRVERSSIVKVQLTDDPWTWLRGVRARGTFLPGFTALGTWRTETGDDFVAVRGRRLPGVVIDLDGEGEFERLVISTRHGLALTRALRLNLDEAAEAVELGAEPAKEPQRTPRPASRPAPAI</sequence>
<name>A0A9W6H2U4_9MICO</name>
<evidence type="ECO:0000313" key="3">
    <source>
        <dbReference type="EMBL" id="GLJ61205.1"/>
    </source>
</evidence>
<evidence type="ECO:0000256" key="1">
    <source>
        <dbReference type="SAM" id="MobiDB-lite"/>
    </source>
</evidence>